<dbReference type="PANTHER" id="PTHR45694:SF5">
    <property type="entry name" value="GLUTAREDOXIN 2"/>
    <property type="match status" value="1"/>
</dbReference>
<evidence type="ECO:0000313" key="3">
    <source>
        <dbReference type="Proteomes" id="UP000193560"/>
    </source>
</evidence>
<dbReference type="SUPFAM" id="SSF52833">
    <property type="entry name" value="Thioredoxin-like"/>
    <property type="match status" value="1"/>
</dbReference>
<accession>A0A1X2II70</accession>
<sequence>MSHPLIVFSKTYCPYSKKAKAILDSFDYSSPYHIVEVDLRDDGDKVKQALGEISGRYTFPNVFVQGTSIGGASEIESMHQQDQLTALLRSEGIIT</sequence>
<gene>
    <name evidence="2" type="ORF">BCR42DRAFT_326320</name>
</gene>
<dbReference type="CDD" id="cd03419">
    <property type="entry name" value="GRX_GRXh_1_2_like"/>
    <property type="match status" value="1"/>
</dbReference>
<evidence type="ECO:0000313" key="2">
    <source>
        <dbReference type="EMBL" id="ORZ17036.1"/>
    </source>
</evidence>
<dbReference type="GO" id="GO:0015038">
    <property type="term" value="F:glutathione disulfide oxidoreductase activity"/>
    <property type="evidence" value="ECO:0007669"/>
    <property type="project" value="TreeGrafter"/>
</dbReference>
<dbReference type="PRINTS" id="PR00160">
    <property type="entry name" value="GLUTAREDOXIN"/>
</dbReference>
<dbReference type="GO" id="GO:0034599">
    <property type="term" value="P:cellular response to oxidative stress"/>
    <property type="evidence" value="ECO:0007669"/>
    <property type="project" value="TreeGrafter"/>
</dbReference>
<organism evidence="2 3">
    <name type="scientific">Absidia repens</name>
    <dbReference type="NCBI Taxonomy" id="90262"/>
    <lineage>
        <taxon>Eukaryota</taxon>
        <taxon>Fungi</taxon>
        <taxon>Fungi incertae sedis</taxon>
        <taxon>Mucoromycota</taxon>
        <taxon>Mucoromycotina</taxon>
        <taxon>Mucoromycetes</taxon>
        <taxon>Mucorales</taxon>
        <taxon>Cunninghamellaceae</taxon>
        <taxon>Absidia</taxon>
    </lineage>
</organism>
<dbReference type="NCBIfam" id="TIGR02180">
    <property type="entry name" value="GRX_euk"/>
    <property type="match status" value="1"/>
</dbReference>
<feature type="domain" description="Glutaredoxin" evidence="1">
    <location>
        <begin position="6"/>
        <end position="69"/>
    </location>
</feature>
<dbReference type="EMBL" id="MCGE01000010">
    <property type="protein sequence ID" value="ORZ17036.1"/>
    <property type="molecule type" value="Genomic_DNA"/>
</dbReference>
<dbReference type="AlphaFoldDB" id="A0A1X2II70"/>
<keyword evidence="3" id="KW-1185">Reference proteome</keyword>
<dbReference type="GO" id="GO:0005737">
    <property type="term" value="C:cytoplasm"/>
    <property type="evidence" value="ECO:0007669"/>
    <property type="project" value="TreeGrafter"/>
</dbReference>
<evidence type="ECO:0000259" key="1">
    <source>
        <dbReference type="Pfam" id="PF00462"/>
    </source>
</evidence>
<dbReference type="PANTHER" id="PTHR45694">
    <property type="entry name" value="GLUTAREDOXIN 2"/>
    <property type="match status" value="1"/>
</dbReference>
<dbReference type="InterPro" id="IPR002109">
    <property type="entry name" value="Glutaredoxin"/>
</dbReference>
<dbReference type="InterPro" id="IPR036249">
    <property type="entry name" value="Thioredoxin-like_sf"/>
</dbReference>
<comment type="caution">
    <text evidence="2">The sequence shown here is derived from an EMBL/GenBank/DDBJ whole genome shotgun (WGS) entry which is preliminary data.</text>
</comment>
<protein>
    <submittedName>
        <fullName evidence="2">Thioredoxin-like protein</fullName>
    </submittedName>
</protein>
<name>A0A1X2II70_9FUNG</name>
<dbReference type="InterPro" id="IPR014025">
    <property type="entry name" value="Glutaredoxin_subgr"/>
</dbReference>
<dbReference type="Proteomes" id="UP000193560">
    <property type="component" value="Unassembled WGS sequence"/>
</dbReference>
<dbReference type="OrthoDB" id="423313at2759"/>
<proteinExistence type="predicted"/>
<reference evidence="2 3" key="1">
    <citation type="submission" date="2016-07" db="EMBL/GenBank/DDBJ databases">
        <title>Pervasive Adenine N6-methylation of Active Genes in Fungi.</title>
        <authorList>
            <consortium name="DOE Joint Genome Institute"/>
            <person name="Mondo S.J."/>
            <person name="Dannebaum R.O."/>
            <person name="Kuo R.C."/>
            <person name="Labutti K."/>
            <person name="Haridas S."/>
            <person name="Kuo A."/>
            <person name="Salamov A."/>
            <person name="Ahrendt S.R."/>
            <person name="Lipzen A."/>
            <person name="Sullivan W."/>
            <person name="Andreopoulos W.B."/>
            <person name="Clum A."/>
            <person name="Lindquist E."/>
            <person name="Daum C."/>
            <person name="Ramamoorthy G.K."/>
            <person name="Gryganskyi A."/>
            <person name="Culley D."/>
            <person name="Magnuson J.K."/>
            <person name="James T.Y."/>
            <person name="O'Malley M.A."/>
            <person name="Stajich J.E."/>
            <person name="Spatafora J.W."/>
            <person name="Visel A."/>
            <person name="Grigoriev I.V."/>
        </authorList>
    </citation>
    <scope>NUCLEOTIDE SEQUENCE [LARGE SCALE GENOMIC DNA]</scope>
    <source>
        <strain evidence="2 3">NRRL 1336</strain>
    </source>
</reference>
<dbReference type="InterPro" id="IPR011899">
    <property type="entry name" value="Glutaredoxin_euk/vir"/>
</dbReference>
<dbReference type="Gene3D" id="3.40.30.10">
    <property type="entry name" value="Glutaredoxin"/>
    <property type="match status" value="1"/>
</dbReference>
<dbReference type="Pfam" id="PF00462">
    <property type="entry name" value="Glutaredoxin"/>
    <property type="match status" value="1"/>
</dbReference>
<dbReference type="PROSITE" id="PS51354">
    <property type="entry name" value="GLUTAREDOXIN_2"/>
    <property type="match status" value="1"/>
</dbReference>
<dbReference type="STRING" id="90262.A0A1X2II70"/>